<feature type="transmembrane region" description="Helical" evidence="1">
    <location>
        <begin position="86"/>
        <end position="103"/>
    </location>
</feature>
<dbReference type="RefSeq" id="WP_046488980.1">
    <property type="nucleotide sequence ID" value="NZ_LN827929.1"/>
</dbReference>
<dbReference type="HOGENOM" id="CLU_108933_2_0_4"/>
<organism evidence="2 3">
    <name type="scientific">Candidatus Methylopumilus planktonicus</name>
    <dbReference type="NCBI Taxonomy" id="1581557"/>
    <lineage>
        <taxon>Bacteria</taxon>
        <taxon>Pseudomonadati</taxon>
        <taxon>Pseudomonadota</taxon>
        <taxon>Betaproteobacteria</taxon>
        <taxon>Nitrosomonadales</taxon>
        <taxon>Methylophilaceae</taxon>
        <taxon>Candidatus Methylopumilus</taxon>
    </lineage>
</organism>
<dbReference type="EMBL" id="LN827929">
    <property type="protein sequence ID" value="CEZ20202.1"/>
    <property type="molecule type" value="Genomic_DNA"/>
</dbReference>
<sequence length="173" mass="19074">MTRSIIKIKTTLLDHQIAQLSAIAIGLSLIESVLPSPMPGVKPGIANIITLYALYRFSFKTAMWVSIIRVFATSLILGQFLSPTFMLSLTGSILSLLTLYFGIKLPSKIFSPLSLSILSSFAHIAGQLILVRLWLIPHASIYYLIPIYSAAALLFGFINGWITCHLLKQHNSI</sequence>
<dbReference type="Gene3D" id="1.10.1760.20">
    <property type="match status" value="1"/>
</dbReference>
<reference evidence="3" key="1">
    <citation type="submission" date="2014-12" db="EMBL/GenBank/DDBJ databases">
        <authorList>
            <person name="Salcher M.M."/>
        </authorList>
    </citation>
    <scope>NUCLEOTIDE SEQUENCE [LARGE SCALE GENOMIC DNA]</scope>
    <source>
        <strain evidence="3">MMS-10A-171</strain>
    </source>
</reference>
<evidence type="ECO:0000256" key="1">
    <source>
        <dbReference type="SAM" id="Phobius"/>
    </source>
</evidence>
<keyword evidence="1" id="KW-0812">Transmembrane</keyword>
<feature type="transmembrane region" description="Helical" evidence="1">
    <location>
        <begin position="141"/>
        <end position="162"/>
    </location>
</feature>
<evidence type="ECO:0000313" key="2">
    <source>
        <dbReference type="EMBL" id="CEZ20202.1"/>
    </source>
</evidence>
<keyword evidence="3" id="KW-1185">Reference proteome</keyword>
<dbReference type="STRING" id="1581557.BN1208_1322"/>
<proteinExistence type="predicted"/>
<gene>
    <name evidence="2" type="ORF">BN1208_1322</name>
</gene>
<dbReference type="Pfam" id="PF07456">
    <property type="entry name" value="Hpre_diP_synt_I"/>
    <property type="match status" value="1"/>
</dbReference>
<accession>A0A0D6EX34</accession>
<dbReference type="PIRSF" id="PIRSF027391">
    <property type="entry name" value="Hpre_diP_synt_I"/>
    <property type="match status" value="1"/>
</dbReference>
<protein>
    <submittedName>
        <fullName evidence="2">Heptaprenyl diphosphate synthase component I</fullName>
    </submittedName>
</protein>
<evidence type="ECO:0000313" key="3">
    <source>
        <dbReference type="Proteomes" id="UP000064007"/>
    </source>
</evidence>
<keyword evidence="1" id="KW-0472">Membrane</keyword>
<dbReference type="InterPro" id="IPR010898">
    <property type="entry name" value="Hpre_diP_synth_I"/>
</dbReference>
<name>A0A0D6EX34_9PROT</name>
<dbReference type="OrthoDB" id="9799095at2"/>
<dbReference type="InterPro" id="IPR014535">
    <property type="entry name" value="Hpre_diP_synt_I"/>
</dbReference>
<keyword evidence="1" id="KW-1133">Transmembrane helix</keyword>
<dbReference type="AlphaFoldDB" id="A0A0D6EX34"/>
<feature type="transmembrane region" description="Helical" evidence="1">
    <location>
        <begin position="115"/>
        <end position="135"/>
    </location>
</feature>
<dbReference type="Proteomes" id="UP000064007">
    <property type="component" value="Chromosome 1"/>
</dbReference>
<dbReference type="KEGG" id="mbat:BN1208_1322"/>